<dbReference type="AlphaFoldDB" id="A0A9Q0J226"/>
<comment type="caution">
    <text evidence="8">The sequence shown here is derived from an EMBL/GenBank/DDBJ whole genome shotgun (WGS) entry which is preliminary data.</text>
</comment>
<dbReference type="PANTHER" id="PTHR33405">
    <property type="entry name" value="PROTEIN FLX-LIKE 2"/>
    <property type="match status" value="1"/>
</dbReference>
<sequence>MGSKGRIPPPHLRRPPLGHGMVHPDPFGPVARPPMPGPFPHFDMVPPPEVMEQKIAAQHVEIRRLATENQRLLNTHGTLRQELAAAQHELQTLHAHLDALKAEREQQMRGMLEKIAKMEGELKGGDSVRVELQKAQGEAGKLDAARQELLAQVHQLNQELHRAHTEVQQIPIMMAELDNLRQEYQRCRASYDYEKKLFNDHLESLQGMEKNYLTMSKEVEKLRTELTKTASVDMRAVAGGPYGGTLTNNETEAFARPMGQTMYEDGYAVPQGQGNTALPSSNSGAAANVSAPANPGASTSAPTHFGAQSGGGPAKPGYDALRGPGYEAPKGPGFDASRGPGYDPQRAYIYGHQRGPAYDFQRGPNYDAHRGPAYDPQRVPGYDVQREPGYDAQWLPGYDPSGGFSYDAAARGVPGQHGPVAPASNLPYGSATPPTRAGSGYEGPPRSANPVKR</sequence>
<organism evidence="8 9">
    <name type="scientific">Turnera subulata</name>
    <dbReference type="NCBI Taxonomy" id="218843"/>
    <lineage>
        <taxon>Eukaryota</taxon>
        <taxon>Viridiplantae</taxon>
        <taxon>Streptophyta</taxon>
        <taxon>Embryophyta</taxon>
        <taxon>Tracheophyta</taxon>
        <taxon>Spermatophyta</taxon>
        <taxon>Magnoliopsida</taxon>
        <taxon>eudicotyledons</taxon>
        <taxon>Gunneridae</taxon>
        <taxon>Pentapetalae</taxon>
        <taxon>rosids</taxon>
        <taxon>fabids</taxon>
        <taxon>Malpighiales</taxon>
        <taxon>Passifloraceae</taxon>
        <taxon>Turnera</taxon>
    </lineage>
</organism>
<keyword evidence="4 6" id="KW-0175">Coiled coil</keyword>
<evidence type="ECO:0000256" key="5">
    <source>
        <dbReference type="ARBA" id="ARBA00023089"/>
    </source>
</evidence>
<evidence type="ECO:0000313" key="9">
    <source>
        <dbReference type="Proteomes" id="UP001141552"/>
    </source>
</evidence>
<evidence type="ECO:0000256" key="4">
    <source>
        <dbReference type="ARBA" id="ARBA00023054"/>
    </source>
</evidence>
<reference evidence="8" key="1">
    <citation type="submission" date="2022-02" db="EMBL/GenBank/DDBJ databases">
        <authorList>
            <person name="Henning P.M."/>
            <person name="McCubbin A.G."/>
            <person name="Shore J.S."/>
        </authorList>
    </citation>
    <scope>NUCLEOTIDE SEQUENCE</scope>
    <source>
        <strain evidence="8">F60SS</strain>
        <tissue evidence="8">Leaves</tissue>
    </source>
</reference>
<feature type="region of interest" description="Disordered" evidence="7">
    <location>
        <begin position="1"/>
        <end position="22"/>
    </location>
</feature>
<evidence type="ECO:0000256" key="2">
    <source>
        <dbReference type="ARBA" id="ARBA00022473"/>
    </source>
</evidence>
<dbReference type="GO" id="GO:0009908">
    <property type="term" value="P:flower development"/>
    <property type="evidence" value="ECO:0007669"/>
    <property type="project" value="UniProtKB-KW"/>
</dbReference>
<keyword evidence="9" id="KW-1185">Reference proteome</keyword>
<dbReference type="GO" id="GO:0030154">
    <property type="term" value="P:cell differentiation"/>
    <property type="evidence" value="ECO:0007669"/>
    <property type="project" value="UniProtKB-KW"/>
</dbReference>
<gene>
    <name evidence="8" type="ORF">Tsubulata_008691</name>
</gene>
<evidence type="ECO:0000313" key="8">
    <source>
        <dbReference type="EMBL" id="KAJ4825152.1"/>
    </source>
</evidence>
<feature type="compositionally biased region" description="Low complexity" evidence="7">
    <location>
        <begin position="279"/>
        <end position="298"/>
    </location>
</feature>
<dbReference type="OrthoDB" id="1911379at2759"/>
<keyword evidence="2" id="KW-0217">Developmental protein</keyword>
<dbReference type="EMBL" id="JAKUCV010006991">
    <property type="protein sequence ID" value="KAJ4825152.1"/>
    <property type="molecule type" value="Genomic_DNA"/>
</dbReference>
<evidence type="ECO:0008006" key="10">
    <source>
        <dbReference type="Google" id="ProtNLM"/>
    </source>
</evidence>
<evidence type="ECO:0000256" key="6">
    <source>
        <dbReference type="SAM" id="Coils"/>
    </source>
</evidence>
<proteinExistence type="inferred from homology"/>
<feature type="region of interest" description="Disordered" evidence="7">
    <location>
        <begin position="267"/>
        <end position="344"/>
    </location>
</feature>
<name>A0A9Q0J226_9ROSI</name>
<accession>A0A9Q0J226</accession>
<protein>
    <recommendedName>
        <fullName evidence="10">Protein FLX-like 2</fullName>
    </recommendedName>
</protein>
<feature type="coiled-coil region" evidence="6">
    <location>
        <begin position="69"/>
        <end position="166"/>
    </location>
</feature>
<evidence type="ECO:0000256" key="1">
    <source>
        <dbReference type="ARBA" id="ARBA00005405"/>
    </source>
</evidence>
<feature type="region of interest" description="Disordered" evidence="7">
    <location>
        <begin position="406"/>
        <end position="453"/>
    </location>
</feature>
<comment type="similarity">
    <text evidence="1">Belongs to the FLX family.</text>
</comment>
<dbReference type="InterPro" id="IPR040353">
    <property type="entry name" value="FLX/FLX-like"/>
</dbReference>
<dbReference type="PANTHER" id="PTHR33405:SF4">
    <property type="entry name" value="PROTEIN FLX-LIKE 2"/>
    <property type="match status" value="1"/>
</dbReference>
<keyword evidence="3" id="KW-0221">Differentiation</keyword>
<dbReference type="Gene3D" id="1.10.287.1490">
    <property type="match status" value="1"/>
</dbReference>
<dbReference type="Proteomes" id="UP001141552">
    <property type="component" value="Unassembled WGS sequence"/>
</dbReference>
<reference evidence="8" key="2">
    <citation type="journal article" date="2023" name="Plants (Basel)">
        <title>Annotation of the Turnera subulata (Passifloraceae) Draft Genome Reveals the S-Locus Evolved after the Divergence of Turneroideae from Passifloroideae in a Stepwise Manner.</title>
        <authorList>
            <person name="Henning P.M."/>
            <person name="Roalson E.H."/>
            <person name="Mir W."/>
            <person name="McCubbin A.G."/>
            <person name="Shore J.S."/>
        </authorList>
    </citation>
    <scope>NUCLEOTIDE SEQUENCE</scope>
    <source>
        <strain evidence="8">F60SS</strain>
    </source>
</reference>
<keyword evidence="5" id="KW-0287">Flowering</keyword>
<evidence type="ECO:0000256" key="3">
    <source>
        <dbReference type="ARBA" id="ARBA00022782"/>
    </source>
</evidence>
<evidence type="ECO:0000256" key="7">
    <source>
        <dbReference type="SAM" id="MobiDB-lite"/>
    </source>
</evidence>